<dbReference type="NCBIfam" id="TIGR01830">
    <property type="entry name" value="3oxo_ACP_reduc"/>
    <property type="match status" value="1"/>
</dbReference>
<dbReference type="GO" id="GO:0030497">
    <property type="term" value="P:fatty acid elongation"/>
    <property type="evidence" value="ECO:0007669"/>
    <property type="project" value="UniProtKB-ARBA"/>
</dbReference>
<dbReference type="GO" id="GO:0051287">
    <property type="term" value="F:NAD binding"/>
    <property type="evidence" value="ECO:0007669"/>
    <property type="project" value="UniProtKB-UniRule"/>
</dbReference>
<evidence type="ECO:0000256" key="12">
    <source>
        <dbReference type="RuleBase" id="RU000363"/>
    </source>
</evidence>
<dbReference type="InterPro" id="IPR020904">
    <property type="entry name" value="Sc_DH/Rdtase_CS"/>
</dbReference>
<dbReference type="PROSITE" id="PS00061">
    <property type="entry name" value="ADH_SHORT"/>
    <property type="match status" value="1"/>
</dbReference>
<dbReference type="PRINTS" id="PR00080">
    <property type="entry name" value="SDRFAMILY"/>
</dbReference>
<evidence type="ECO:0000256" key="3">
    <source>
        <dbReference type="ARBA" id="ARBA00012948"/>
    </source>
</evidence>
<dbReference type="InterPro" id="IPR002347">
    <property type="entry name" value="SDR_fam"/>
</dbReference>
<evidence type="ECO:0000256" key="4">
    <source>
        <dbReference type="ARBA" id="ARBA00022516"/>
    </source>
</evidence>
<evidence type="ECO:0000256" key="2">
    <source>
        <dbReference type="ARBA" id="ARBA00006484"/>
    </source>
</evidence>
<dbReference type="InterPro" id="IPR057326">
    <property type="entry name" value="KR_dom"/>
</dbReference>
<evidence type="ECO:0000256" key="5">
    <source>
        <dbReference type="ARBA" id="ARBA00022832"/>
    </source>
</evidence>
<keyword evidence="8 13" id="KW-0443">Lipid metabolism</keyword>
<dbReference type="KEGG" id="abas:ACPOL_1082"/>
<dbReference type="GO" id="GO:0004316">
    <property type="term" value="F:3-oxoacyl-[acyl-carrier-protein] reductase (NADPH) activity"/>
    <property type="evidence" value="ECO:0007669"/>
    <property type="project" value="UniProtKB-UniRule"/>
</dbReference>
<dbReference type="UniPathway" id="UPA00094"/>
<keyword evidence="7 13" id="KW-0560">Oxidoreductase</keyword>
<name>A0A2Z5FUA5_9BACT</name>
<dbReference type="NCBIfam" id="NF009464">
    <property type="entry name" value="PRK12824.1"/>
    <property type="match status" value="1"/>
</dbReference>
<evidence type="ECO:0000256" key="6">
    <source>
        <dbReference type="ARBA" id="ARBA00022857"/>
    </source>
</evidence>
<reference evidence="15 16" key="1">
    <citation type="journal article" date="2018" name="Front. Microbiol.">
        <title>Hydrolytic Capabilities as a Key to Environmental Success: Chitinolytic and Cellulolytic Acidobacteria From Acidic Sub-arctic Soils and Boreal Peatlands.</title>
        <authorList>
            <person name="Belova S.E."/>
            <person name="Ravin N.V."/>
            <person name="Pankratov T.A."/>
            <person name="Rakitin A.L."/>
            <person name="Ivanova A.A."/>
            <person name="Beletsky A.V."/>
            <person name="Mardanov A.V."/>
            <person name="Sinninghe Damste J.S."/>
            <person name="Dedysh S.N."/>
        </authorList>
    </citation>
    <scope>NUCLEOTIDE SEQUENCE [LARGE SCALE GENOMIC DNA]</scope>
    <source>
        <strain evidence="15 16">SBC82</strain>
    </source>
</reference>
<evidence type="ECO:0000313" key="15">
    <source>
        <dbReference type="EMBL" id="AXC10433.1"/>
    </source>
</evidence>
<keyword evidence="16" id="KW-1185">Reference proteome</keyword>
<evidence type="ECO:0000259" key="14">
    <source>
        <dbReference type="SMART" id="SM00822"/>
    </source>
</evidence>
<dbReference type="CDD" id="cd05333">
    <property type="entry name" value="BKR_SDR_c"/>
    <property type="match status" value="1"/>
</dbReference>
<evidence type="ECO:0000256" key="11">
    <source>
        <dbReference type="PIRSR" id="PIRSR611284-2"/>
    </source>
</evidence>
<proteinExistence type="inferred from homology"/>
<dbReference type="PRINTS" id="PR00081">
    <property type="entry name" value="GDHRDH"/>
</dbReference>
<comment type="similarity">
    <text evidence="2 12">Belongs to the short-chain dehydrogenases/reductases (SDR) family.</text>
</comment>
<dbReference type="NCBIfam" id="NF004197">
    <property type="entry name" value="PRK05653.1-1"/>
    <property type="match status" value="1"/>
</dbReference>
<sequence length="253" mass="26109">MAISEDLSLTGKIALVTGASQGIGRAVALRLAAEGATVALAARNESKLKEVAAEIAAGGGAAETFVLDVANEESIKAGAKAVLARFGRIDVLVNNAGITRDNLLLRMKRSDWDDVLETNLTGTFLLTQAVIGAMMKARFGRIINVSSVVGRMGQAGQANYAASKAGLIGFTKSLARELASRGVTANVVAPGYIESPMTAVLDEKQNQTILSHIPLGRIGSDTDVAHAVAFLASPGAGYITGHVLDVNGGMYMG</sequence>
<evidence type="ECO:0000256" key="1">
    <source>
        <dbReference type="ARBA" id="ARBA00005194"/>
    </source>
</evidence>
<keyword evidence="4 13" id="KW-0444">Lipid biosynthesis</keyword>
<accession>A0A2Z5FUA5</accession>
<keyword evidence="5 13" id="KW-0276">Fatty acid metabolism</keyword>
<dbReference type="OrthoDB" id="9803333at2"/>
<feature type="domain" description="Ketoreductase" evidence="14">
    <location>
        <begin position="12"/>
        <end position="196"/>
    </location>
</feature>
<evidence type="ECO:0000313" key="16">
    <source>
        <dbReference type="Proteomes" id="UP000253606"/>
    </source>
</evidence>
<dbReference type="EMBL" id="CP030840">
    <property type="protein sequence ID" value="AXC10433.1"/>
    <property type="molecule type" value="Genomic_DNA"/>
</dbReference>
<protein>
    <recommendedName>
        <fullName evidence="3 13">3-oxoacyl-[acyl-carrier-protein] reductase</fullName>
        <ecNumber evidence="3 13">1.1.1.100</ecNumber>
    </recommendedName>
</protein>
<dbReference type="InterPro" id="IPR050259">
    <property type="entry name" value="SDR"/>
</dbReference>
<dbReference type="PANTHER" id="PTHR42879:SF2">
    <property type="entry name" value="3-OXOACYL-[ACYL-CARRIER-PROTEIN] REDUCTASE FABG"/>
    <property type="match status" value="1"/>
</dbReference>
<evidence type="ECO:0000256" key="10">
    <source>
        <dbReference type="PIRSR" id="PIRSR611284-1"/>
    </source>
</evidence>
<dbReference type="SUPFAM" id="SSF51735">
    <property type="entry name" value="NAD(P)-binding Rossmann-fold domains"/>
    <property type="match status" value="1"/>
</dbReference>
<evidence type="ECO:0000256" key="9">
    <source>
        <dbReference type="ARBA" id="ARBA00023160"/>
    </source>
</evidence>
<dbReference type="EC" id="1.1.1.100" evidence="3 13"/>
<dbReference type="Gene3D" id="3.40.50.720">
    <property type="entry name" value="NAD(P)-binding Rossmann-like Domain"/>
    <property type="match status" value="1"/>
</dbReference>
<dbReference type="InterPro" id="IPR036291">
    <property type="entry name" value="NAD(P)-bd_dom_sf"/>
</dbReference>
<keyword evidence="6 11" id="KW-0521">NADP</keyword>
<comment type="catalytic activity">
    <reaction evidence="13">
        <text>a (3R)-hydroxyacyl-[ACP] + NADP(+) = a 3-oxoacyl-[ACP] + NADPH + H(+)</text>
        <dbReference type="Rhea" id="RHEA:17397"/>
        <dbReference type="Rhea" id="RHEA-COMP:9916"/>
        <dbReference type="Rhea" id="RHEA-COMP:9945"/>
        <dbReference type="ChEBI" id="CHEBI:15378"/>
        <dbReference type="ChEBI" id="CHEBI:57783"/>
        <dbReference type="ChEBI" id="CHEBI:58349"/>
        <dbReference type="ChEBI" id="CHEBI:78776"/>
        <dbReference type="ChEBI" id="CHEBI:78827"/>
        <dbReference type="EC" id="1.1.1.100"/>
    </reaction>
</comment>
<dbReference type="FunFam" id="3.40.50.720:FF:000037">
    <property type="entry name" value="3-oxoacyl-[acyl-carrier-protein] reductase FabG"/>
    <property type="match status" value="1"/>
</dbReference>
<keyword evidence="9 13" id="KW-0275">Fatty acid biosynthesis</keyword>
<dbReference type="Pfam" id="PF00106">
    <property type="entry name" value="adh_short"/>
    <property type="match status" value="1"/>
</dbReference>
<evidence type="ECO:0000256" key="7">
    <source>
        <dbReference type="ARBA" id="ARBA00023002"/>
    </source>
</evidence>
<gene>
    <name evidence="15" type="ORF">ACPOL_1082</name>
</gene>
<dbReference type="SMART" id="SM00822">
    <property type="entry name" value="PKS_KR"/>
    <property type="match status" value="1"/>
</dbReference>
<feature type="binding site" evidence="11">
    <location>
        <position position="193"/>
    </location>
    <ligand>
        <name>NADP(+)</name>
        <dbReference type="ChEBI" id="CHEBI:58349"/>
    </ligand>
</feature>
<dbReference type="PANTHER" id="PTHR42879">
    <property type="entry name" value="3-OXOACYL-(ACYL-CARRIER-PROTEIN) REDUCTASE"/>
    <property type="match status" value="1"/>
</dbReference>
<evidence type="ECO:0000256" key="8">
    <source>
        <dbReference type="ARBA" id="ARBA00023098"/>
    </source>
</evidence>
<dbReference type="InterPro" id="IPR011284">
    <property type="entry name" value="3oxo_ACP_reduc"/>
</dbReference>
<dbReference type="AlphaFoldDB" id="A0A2Z5FUA5"/>
<evidence type="ECO:0000256" key="13">
    <source>
        <dbReference type="RuleBase" id="RU366074"/>
    </source>
</evidence>
<comment type="function">
    <text evidence="13">Catalyzes the NADPH-dependent reduction of beta-ketoacyl-ACP substrates to beta-hydroxyacyl-ACP products, the first reductive step in the elongation cycle of fatty acid biosynthesis.</text>
</comment>
<feature type="binding site" evidence="11">
    <location>
        <begin position="160"/>
        <end position="164"/>
    </location>
    <ligand>
        <name>NADP(+)</name>
        <dbReference type="ChEBI" id="CHEBI:58349"/>
    </ligand>
</feature>
<comment type="pathway">
    <text evidence="1 13">Lipid metabolism; fatty acid biosynthesis.</text>
</comment>
<comment type="subunit">
    <text evidence="13">Homotetramer.</text>
</comment>
<organism evidence="15 16">
    <name type="scientific">Acidisarcina polymorpha</name>
    <dbReference type="NCBI Taxonomy" id="2211140"/>
    <lineage>
        <taxon>Bacteria</taxon>
        <taxon>Pseudomonadati</taxon>
        <taxon>Acidobacteriota</taxon>
        <taxon>Terriglobia</taxon>
        <taxon>Terriglobales</taxon>
        <taxon>Acidobacteriaceae</taxon>
        <taxon>Acidisarcina</taxon>
    </lineage>
</organism>
<feature type="binding site" evidence="11">
    <location>
        <position position="95"/>
    </location>
    <ligand>
        <name>NADP(+)</name>
        <dbReference type="ChEBI" id="CHEBI:58349"/>
    </ligand>
</feature>
<dbReference type="NCBIfam" id="NF005559">
    <property type="entry name" value="PRK07231.1"/>
    <property type="match status" value="1"/>
</dbReference>
<dbReference type="Proteomes" id="UP000253606">
    <property type="component" value="Chromosome"/>
</dbReference>
<dbReference type="NCBIfam" id="NF009466">
    <property type="entry name" value="PRK12826.1-2"/>
    <property type="match status" value="1"/>
</dbReference>
<feature type="active site" description="Proton acceptor" evidence="10">
    <location>
        <position position="160"/>
    </location>
</feature>